<evidence type="ECO:0000313" key="3">
    <source>
        <dbReference type="Proteomes" id="UP000187266"/>
    </source>
</evidence>
<protein>
    <recommendedName>
        <fullName evidence="1">Probable branched-chain-amino-acid aminotransferase</fullName>
    </recommendedName>
</protein>
<dbReference type="InterPro" id="IPR043132">
    <property type="entry name" value="BCAT-like_C"/>
</dbReference>
<dbReference type="Gene3D" id="3.30.470.10">
    <property type="match status" value="1"/>
</dbReference>
<evidence type="ECO:0000313" key="2">
    <source>
        <dbReference type="EMBL" id="APX90236.1"/>
    </source>
</evidence>
<dbReference type="Pfam" id="PF01063">
    <property type="entry name" value="Aminotran_4"/>
    <property type="match status" value="1"/>
</dbReference>
<organism evidence="2 3">
    <name type="scientific">Brevirhabdus pacifica</name>
    <dbReference type="NCBI Taxonomy" id="1267768"/>
    <lineage>
        <taxon>Bacteria</taxon>
        <taxon>Pseudomonadati</taxon>
        <taxon>Pseudomonadota</taxon>
        <taxon>Alphaproteobacteria</taxon>
        <taxon>Rhodobacterales</taxon>
        <taxon>Paracoccaceae</taxon>
        <taxon>Brevirhabdus</taxon>
    </lineage>
</organism>
<name>A0A1U7DJS6_9RHOB</name>
<dbReference type="SUPFAM" id="SSF56752">
    <property type="entry name" value="D-aminoacid aminotransferase-like PLP-dependent enzymes"/>
    <property type="match status" value="1"/>
</dbReference>
<dbReference type="OrthoDB" id="9809239at2"/>
<dbReference type="GO" id="GO:0003824">
    <property type="term" value="F:catalytic activity"/>
    <property type="evidence" value="ECO:0007669"/>
    <property type="project" value="InterPro"/>
</dbReference>
<evidence type="ECO:0000256" key="1">
    <source>
        <dbReference type="ARBA" id="ARBA00014472"/>
    </source>
</evidence>
<dbReference type="Proteomes" id="UP000187266">
    <property type="component" value="Chromosome"/>
</dbReference>
<keyword evidence="3" id="KW-1185">Reference proteome</keyword>
<dbReference type="STRING" id="1267768.BV394_11275"/>
<dbReference type="NCBIfam" id="NF005729">
    <property type="entry name" value="PRK07546.1-3"/>
    <property type="match status" value="1"/>
</dbReference>
<proteinExistence type="predicted"/>
<dbReference type="InterPro" id="IPR043131">
    <property type="entry name" value="BCAT-like_N"/>
</dbReference>
<gene>
    <name evidence="2" type="ORF">BV394_11275</name>
</gene>
<sequence length="219" mass="23569">MTGPDAISVDPHPLLIETLGWDGQCLNRRDLHQARLARSAAALGYPHDPAHVAEALDRIAGPAPLRVRLTLDATGRVELTSAALPPTPASWRVMLADTRLDEDDPWLRHKTGNRALYDRHRADLPQGVDEVIFVNRAGRMAEGTITNLFYRLPGAGDLFTPPLADGCLPGCLRAELLARGDCTERSLPLSDLGSVPLFCGNSLRGLIPATLTSGPAPTH</sequence>
<dbReference type="InterPro" id="IPR001544">
    <property type="entry name" value="Aminotrans_IV"/>
</dbReference>
<dbReference type="AlphaFoldDB" id="A0A1U7DJS6"/>
<dbReference type="Gene3D" id="3.20.10.10">
    <property type="entry name" value="D-amino Acid Aminotransferase, subunit A, domain 2"/>
    <property type="match status" value="1"/>
</dbReference>
<dbReference type="EMBL" id="CP019124">
    <property type="protein sequence ID" value="APX90236.1"/>
    <property type="molecule type" value="Genomic_DNA"/>
</dbReference>
<dbReference type="InterPro" id="IPR036038">
    <property type="entry name" value="Aminotransferase-like"/>
</dbReference>
<accession>A0A1U7DJS6</accession>
<reference evidence="2 3" key="1">
    <citation type="submission" date="2017-01" db="EMBL/GenBank/DDBJ databases">
        <title>Genomic analysis of Xuhuaishuia manganoxidans DY6-4.</title>
        <authorList>
            <person name="Wang X."/>
        </authorList>
    </citation>
    <scope>NUCLEOTIDE SEQUENCE [LARGE SCALE GENOMIC DNA]</scope>
    <source>
        <strain evidence="2 3">DY6-4</strain>
    </source>
</reference>
<dbReference type="RefSeq" id="WP_076981132.1">
    <property type="nucleotide sequence ID" value="NZ_CP019124.1"/>
</dbReference>